<protein>
    <submittedName>
        <fullName evidence="1">Uncharacterized protein</fullName>
    </submittedName>
</protein>
<dbReference type="KEGG" id="tped:TPE_1018"/>
<reference evidence="1 2" key="1">
    <citation type="journal article" date="2013" name="PLoS ONE">
        <title>Genome-Wide Relatedness of Treponema pedis, from Gingiva and Necrotic Skin Lesions of Pigs, with the Human Oral Pathogen Treponema denticola.</title>
        <authorList>
            <person name="Svartstrom O."/>
            <person name="Mushtaq M."/>
            <person name="Pringle M."/>
            <person name="Segerman B."/>
        </authorList>
    </citation>
    <scope>NUCLEOTIDE SEQUENCE [LARGE SCALE GENOMIC DNA]</scope>
    <source>
        <strain evidence="1">T A4</strain>
    </source>
</reference>
<keyword evidence="2" id="KW-1185">Reference proteome</keyword>
<organism evidence="1 2">
    <name type="scientific">Treponema pedis str. T A4</name>
    <dbReference type="NCBI Taxonomy" id="1291379"/>
    <lineage>
        <taxon>Bacteria</taxon>
        <taxon>Pseudomonadati</taxon>
        <taxon>Spirochaetota</taxon>
        <taxon>Spirochaetia</taxon>
        <taxon>Spirochaetales</taxon>
        <taxon>Treponemataceae</taxon>
        <taxon>Treponema</taxon>
    </lineage>
</organism>
<name>S6A8B0_9SPIR</name>
<dbReference type="EMBL" id="CP004120">
    <property type="protein sequence ID" value="AGT43514.1"/>
    <property type="molecule type" value="Genomic_DNA"/>
</dbReference>
<evidence type="ECO:0000313" key="1">
    <source>
        <dbReference type="EMBL" id="AGT43514.1"/>
    </source>
</evidence>
<accession>S6A8B0</accession>
<evidence type="ECO:0000313" key="2">
    <source>
        <dbReference type="Proteomes" id="UP000015620"/>
    </source>
</evidence>
<gene>
    <name evidence="1" type="ORF">TPE_1018</name>
</gene>
<sequence>MKRQTKRHGKSVNTELSIFIIVMIINKRVYQEMIERIIFRNYFERKKRLRKIN</sequence>
<dbReference type="Proteomes" id="UP000015620">
    <property type="component" value="Chromosome"/>
</dbReference>
<dbReference type="PATRIC" id="fig|1291379.3.peg.1017"/>
<dbReference type="HOGENOM" id="CLU_3067338_0_0_12"/>
<proteinExistence type="predicted"/>
<dbReference type="AlphaFoldDB" id="S6A8B0"/>